<dbReference type="Proteomes" id="UP000268093">
    <property type="component" value="Unassembled WGS sequence"/>
</dbReference>
<evidence type="ECO:0000259" key="1">
    <source>
        <dbReference type="Pfam" id="PF22972"/>
    </source>
</evidence>
<dbReference type="AlphaFoldDB" id="A0A433AXH8"/>
<dbReference type="SUPFAM" id="SSF50729">
    <property type="entry name" value="PH domain-like"/>
    <property type="match status" value="1"/>
</dbReference>
<name>A0A433AXH8_9FUNG</name>
<feature type="domain" description="PP4R3 EVH1-like" evidence="1">
    <location>
        <begin position="112"/>
        <end position="145"/>
    </location>
</feature>
<keyword evidence="3" id="KW-1185">Reference proteome</keyword>
<accession>A0A433AXH8</accession>
<dbReference type="InterPro" id="IPR055236">
    <property type="entry name" value="EVH1_PP4R3"/>
</dbReference>
<proteinExistence type="predicted"/>
<dbReference type="GO" id="GO:0030289">
    <property type="term" value="C:protein phosphatase 4 complex"/>
    <property type="evidence" value="ECO:0007669"/>
    <property type="project" value="TreeGrafter"/>
</dbReference>
<dbReference type="InterPro" id="IPR011993">
    <property type="entry name" value="PH-like_dom_sf"/>
</dbReference>
<dbReference type="Gene3D" id="2.30.29.30">
    <property type="entry name" value="Pleckstrin-homology domain (PH domain)/Phosphotyrosine-binding domain (PTB)"/>
    <property type="match status" value="1"/>
</dbReference>
<dbReference type="OrthoDB" id="27483at2759"/>
<evidence type="ECO:0000313" key="2">
    <source>
        <dbReference type="EMBL" id="RUP07425.1"/>
    </source>
</evidence>
<organism evidence="2 3">
    <name type="scientific">Jimgerdemannia flammicorona</name>
    <dbReference type="NCBI Taxonomy" id="994334"/>
    <lineage>
        <taxon>Eukaryota</taxon>
        <taxon>Fungi</taxon>
        <taxon>Fungi incertae sedis</taxon>
        <taxon>Mucoromycota</taxon>
        <taxon>Mucoromycotina</taxon>
        <taxon>Endogonomycetes</taxon>
        <taxon>Endogonales</taxon>
        <taxon>Endogonaceae</taxon>
        <taxon>Jimgerdemannia</taxon>
    </lineage>
</organism>
<dbReference type="InterPro" id="IPR051137">
    <property type="entry name" value="PP4R3-like"/>
</dbReference>
<evidence type="ECO:0000313" key="3">
    <source>
        <dbReference type="Proteomes" id="UP000268093"/>
    </source>
</evidence>
<protein>
    <recommendedName>
        <fullName evidence="1">PP4R3 EVH1-like domain-containing protein</fullName>
    </recommendedName>
</protein>
<dbReference type="GO" id="GO:0072542">
    <property type="term" value="F:protein phosphatase activator activity"/>
    <property type="evidence" value="ECO:0007669"/>
    <property type="project" value="TreeGrafter"/>
</dbReference>
<reference evidence="2 3" key="1">
    <citation type="journal article" date="2018" name="New Phytol.">
        <title>Phylogenomics of Endogonaceae and evolution of mycorrhizas within Mucoromycota.</title>
        <authorList>
            <person name="Chang Y."/>
            <person name="Desiro A."/>
            <person name="Na H."/>
            <person name="Sandor L."/>
            <person name="Lipzen A."/>
            <person name="Clum A."/>
            <person name="Barry K."/>
            <person name="Grigoriev I.V."/>
            <person name="Martin F.M."/>
            <person name="Stajich J.E."/>
            <person name="Smith M.E."/>
            <person name="Bonito G."/>
            <person name="Spatafora J.W."/>
        </authorList>
    </citation>
    <scope>NUCLEOTIDE SEQUENCE [LARGE SCALE GENOMIC DNA]</scope>
    <source>
        <strain evidence="2 3">GMNB39</strain>
    </source>
</reference>
<sequence length="147" mass="17558">MDPKPRRVKLYQLGEQSNWEDKGTGYCHYTEVRNSHCRQIPFGFRRLTVWPVHYKRQSDDEAEIVVRSEEDSSVLLNSKIDKNRHHAAFRELDFLAFCRRHLNIHRFTFYFAETLIVWTNENNVDLALSFQEPEGCAEIWYVASNEF</sequence>
<gene>
    <name evidence="2" type="ORF">BC936DRAFT_140179</name>
</gene>
<dbReference type="Pfam" id="PF22972">
    <property type="entry name" value="EVH1_PP4R3"/>
    <property type="match status" value="1"/>
</dbReference>
<dbReference type="GO" id="GO:0006974">
    <property type="term" value="P:DNA damage response"/>
    <property type="evidence" value="ECO:0007669"/>
    <property type="project" value="TreeGrafter"/>
</dbReference>
<dbReference type="GO" id="GO:0005654">
    <property type="term" value="C:nucleoplasm"/>
    <property type="evidence" value="ECO:0007669"/>
    <property type="project" value="TreeGrafter"/>
</dbReference>
<comment type="caution">
    <text evidence="2">The sequence shown here is derived from an EMBL/GenBank/DDBJ whole genome shotgun (WGS) entry which is preliminary data.</text>
</comment>
<dbReference type="PANTHER" id="PTHR23318:SF0">
    <property type="entry name" value="SERINE_THREONINE-PROTEIN PHOSPHATASE 4 REGULATORY SUBUNIT 3"/>
    <property type="match status" value="1"/>
</dbReference>
<dbReference type="PANTHER" id="PTHR23318">
    <property type="entry name" value="ATP SYNTHASE GAMMA-RELATED"/>
    <property type="match status" value="1"/>
</dbReference>
<dbReference type="EMBL" id="RBNI01016542">
    <property type="protein sequence ID" value="RUP07425.1"/>
    <property type="molecule type" value="Genomic_DNA"/>
</dbReference>